<dbReference type="PRINTS" id="PR00792">
    <property type="entry name" value="PEPSIN"/>
</dbReference>
<dbReference type="InterPro" id="IPR033121">
    <property type="entry name" value="PEPTIDASE_A1"/>
</dbReference>
<gene>
    <name evidence="6" type="ORF">N0F65_008692</name>
</gene>
<comment type="similarity">
    <text evidence="1 4">Belongs to the peptidase A1 family.</text>
</comment>
<organism evidence="6 7">
    <name type="scientific">Lagenidium giganteum</name>
    <dbReference type="NCBI Taxonomy" id="4803"/>
    <lineage>
        <taxon>Eukaryota</taxon>
        <taxon>Sar</taxon>
        <taxon>Stramenopiles</taxon>
        <taxon>Oomycota</taxon>
        <taxon>Peronosporomycetes</taxon>
        <taxon>Pythiales</taxon>
        <taxon>Pythiaceae</taxon>
    </lineage>
</organism>
<dbReference type="GO" id="GO:0004190">
    <property type="term" value="F:aspartic-type endopeptidase activity"/>
    <property type="evidence" value="ECO:0007669"/>
    <property type="project" value="UniProtKB-KW"/>
</dbReference>
<evidence type="ECO:0000313" key="6">
    <source>
        <dbReference type="EMBL" id="DAZ93963.1"/>
    </source>
</evidence>
<dbReference type="PROSITE" id="PS51767">
    <property type="entry name" value="PEPTIDASE_A1"/>
    <property type="match status" value="1"/>
</dbReference>
<keyword evidence="3 4" id="KW-0064">Aspartyl protease</keyword>
<proteinExistence type="inferred from homology"/>
<dbReference type="InterPro" id="IPR034164">
    <property type="entry name" value="Pepsin-like_dom"/>
</dbReference>
<keyword evidence="2 4" id="KW-0645">Protease</keyword>
<dbReference type="EMBL" id="DAKRPA010000278">
    <property type="protein sequence ID" value="DAZ93963.1"/>
    <property type="molecule type" value="Genomic_DNA"/>
</dbReference>
<dbReference type="AlphaFoldDB" id="A0AAV2YJF2"/>
<dbReference type="InterPro" id="IPR001969">
    <property type="entry name" value="Aspartic_peptidase_AS"/>
</dbReference>
<dbReference type="Pfam" id="PF00026">
    <property type="entry name" value="Asp"/>
    <property type="match status" value="1"/>
</dbReference>
<feature type="domain" description="Peptidase A1" evidence="5">
    <location>
        <begin position="1"/>
        <end position="300"/>
    </location>
</feature>
<evidence type="ECO:0000256" key="1">
    <source>
        <dbReference type="ARBA" id="ARBA00007447"/>
    </source>
</evidence>
<name>A0AAV2YJF2_9STRA</name>
<dbReference type="PANTHER" id="PTHR47966">
    <property type="entry name" value="BETA-SITE APP-CLEAVING ENZYME, ISOFORM A-RELATED"/>
    <property type="match status" value="1"/>
</dbReference>
<dbReference type="GO" id="GO:0006508">
    <property type="term" value="P:proteolysis"/>
    <property type="evidence" value="ECO:0007669"/>
    <property type="project" value="UniProtKB-KW"/>
</dbReference>
<dbReference type="CDD" id="cd05471">
    <property type="entry name" value="pepsin_like"/>
    <property type="match status" value="1"/>
</dbReference>
<reference evidence="6" key="2">
    <citation type="journal article" date="2023" name="Microbiol Resour">
        <title>Decontamination and Annotation of the Draft Genome Sequence of the Oomycete Lagenidium giganteum ARSEF 373.</title>
        <authorList>
            <person name="Morgan W.R."/>
            <person name="Tartar A."/>
        </authorList>
    </citation>
    <scope>NUCLEOTIDE SEQUENCE</scope>
    <source>
        <strain evidence="6">ARSEF 373</strain>
    </source>
</reference>
<dbReference type="InterPro" id="IPR021109">
    <property type="entry name" value="Peptidase_aspartic_dom_sf"/>
</dbReference>
<evidence type="ECO:0000259" key="5">
    <source>
        <dbReference type="PROSITE" id="PS51767"/>
    </source>
</evidence>
<evidence type="ECO:0000256" key="4">
    <source>
        <dbReference type="RuleBase" id="RU000454"/>
    </source>
</evidence>
<sequence>MRGCGDHQRFDPNASSSFVELDQAFEGYYGSGESYGVVATDTVTIEGLAVENFAFAVLTKETGTIPMFAMDGVLGLAFTGMSKIDGNPTFVENLAASHPNIRGVFAFHLTKEIDNAPSEFHLGGYDLSVVGKSPRIAYFPVLTLPIDKILTFWTIAMTDFHVSNQQHENVCSPFCFVIVDSGSSFTYIPPQIYDDVMATITAGQSCDIIDGVCHDVNMTTFPSLSLSFGDGSAGHRTTNVFKLRPENYLDCGFDGMAECDLLLRNHGEIEENLFWWVLGDTFLQAYYTVFDIDRLRVGIACDDKDPNCFIERTPGRVQQ</sequence>
<dbReference type="Proteomes" id="UP001146120">
    <property type="component" value="Unassembled WGS sequence"/>
</dbReference>
<dbReference type="PANTHER" id="PTHR47966:SF51">
    <property type="entry name" value="BETA-SITE APP-CLEAVING ENZYME, ISOFORM A-RELATED"/>
    <property type="match status" value="1"/>
</dbReference>
<evidence type="ECO:0000256" key="2">
    <source>
        <dbReference type="ARBA" id="ARBA00022670"/>
    </source>
</evidence>
<evidence type="ECO:0000313" key="7">
    <source>
        <dbReference type="Proteomes" id="UP001146120"/>
    </source>
</evidence>
<dbReference type="SUPFAM" id="SSF50630">
    <property type="entry name" value="Acid proteases"/>
    <property type="match status" value="1"/>
</dbReference>
<keyword evidence="4" id="KW-0378">Hydrolase</keyword>
<dbReference type="PROSITE" id="PS00141">
    <property type="entry name" value="ASP_PROTEASE"/>
    <property type="match status" value="1"/>
</dbReference>
<comment type="caution">
    <text evidence="6">The sequence shown here is derived from an EMBL/GenBank/DDBJ whole genome shotgun (WGS) entry which is preliminary data.</text>
</comment>
<keyword evidence="7" id="KW-1185">Reference proteome</keyword>
<protein>
    <recommendedName>
        <fullName evidence="5">Peptidase A1 domain-containing protein</fullName>
    </recommendedName>
</protein>
<evidence type="ECO:0000256" key="3">
    <source>
        <dbReference type="ARBA" id="ARBA00022750"/>
    </source>
</evidence>
<dbReference type="Gene3D" id="2.40.70.10">
    <property type="entry name" value="Acid Proteases"/>
    <property type="match status" value="2"/>
</dbReference>
<reference evidence="6" key="1">
    <citation type="submission" date="2022-11" db="EMBL/GenBank/DDBJ databases">
        <authorList>
            <person name="Morgan W.R."/>
            <person name="Tartar A."/>
        </authorList>
    </citation>
    <scope>NUCLEOTIDE SEQUENCE</scope>
    <source>
        <strain evidence="6">ARSEF 373</strain>
    </source>
</reference>
<dbReference type="InterPro" id="IPR001461">
    <property type="entry name" value="Aspartic_peptidase_A1"/>
</dbReference>
<accession>A0AAV2YJF2</accession>